<gene>
    <name evidence="1" type="ORF">BO95DRAFT_71068</name>
</gene>
<organism evidence="1 2">
    <name type="scientific">Aspergillus brunneoviolaceus CBS 621.78</name>
    <dbReference type="NCBI Taxonomy" id="1450534"/>
    <lineage>
        <taxon>Eukaryota</taxon>
        <taxon>Fungi</taxon>
        <taxon>Dikarya</taxon>
        <taxon>Ascomycota</taxon>
        <taxon>Pezizomycotina</taxon>
        <taxon>Eurotiomycetes</taxon>
        <taxon>Eurotiomycetidae</taxon>
        <taxon>Eurotiales</taxon>
        <taxon>Aspergillaceae</taxon>
        <taxon>Aspergillus</taxon>
        <taxon>Aspergillus subgen. Circumdati</taxon>
    </lineage>
</organism>
<accession>A0ACD1GF57</accession>
<keyword evidence="2" id="KW-1185">Reference proteome</keyword>
<dbReference type="Proteomes" id="UP000249057">
    <property type="component" value="Unassembled WGS sequence"/>
</dbReference>
<name>A0ACD1GF57_9EURO</name>
<reference evidence="1" key="1">
    <citation type="submission" date="2018-02" db="EMBL/GenBank/DDBJ databases">
        <title>The genomes of Aspergillus section Nigri reveals drivers in fungal speciation.</title>
        <authorList>
            <consortium name="DOE Joint Genome Institute"/>
            <person name="Vesth T.C."/>
            <person name="Nybo J."/>
            <person name="Theobald S."/>
            <person name="Brandl J."/>
            <person name="Frisvad J.C."/>
            <person name="Nielsen K.F."/>
            <person name="Lyhne E.K."/>
            <person name="Kogle M.E."/>
            <person name="Kuo A."/>
            <person name="Riley R."/>
            <person name="Clum A."/>
            <person name="Nolan M."/>
            <person name="Lipzen A."/>
            <person name="Salamov A."/>
            <person name="Henrissat B."/>
            <person name="Wiebenga A."/>
            <person name="De vries R.P."/>
            <person name="Grigoriev I.V."/>
            <person name="Mortensen U.H."/>
            <person name="Andersen M.R."/>
            <person name="Baker S.E."/>
        </authorList>
    </citation>
    <scope>NUCLEOTIDE SEQUENCE</scope>
    <source>
        <strain evidence="1">CBS 621.78</strain>
    </source>
</reference>
<evidence type="ECO:0000313" key="2">
    <source>
        <dbReference type="Proteomes" id="UP000249057"/>
    </source>
</evidence>
<protein>
    <submittedName>
        <fullName evidence="1">Uncharacterized protein</fullName>
    </submittedName>
</protein>
<sequence>MGTHTPPRSLVRVHGLDASNTPGVLSRLFQPPLDHPQLIKYIKYMLCTSHHTRTAQLWSAPIPSRPRCSVLSRLGCDSTGADSKTSSCPVRWRVLQQVVQCSAEQIIIECNNTKSAVPSFFPGKATTIIGPGHQSPSTGNTGKKTFLRSAFRQQQHPLFLVVDI</sequence>
<evidence type="ECO:0000313" key="1">
    <source>
        <dbReference type="EMBL" id="RAH47852.1"/>
    </source>
</evidence>
<proteinExistence type="predicted"/>
<dbReference type="EMBL" id="KZ825327">
    <property type="protein sequence ID" value="RAH47852.1"/>
    <property type="molecule type" value="Genomic_DNA"/>
</dbReference>